<dbReference type="Pfam" id="PF00135">
    <property type="entry name" value="COesterase"/>
    <property type="match status" value="1"/>
</dbReference>
<dbReference type="PANTHER" id="PTHR44590">
    <property type="entry name" value="CARBOXYLIC ESTER HYDROLASE-RELATED"/>
    <property type="match status" value="1"/>
</dbReference>
<comment type="caution">
    <text evidence="7">The sequence shown here is derived from an EMBL/GenBank/DDBJ whole genome shotgun (WGS) entry which is preliminary data.</text>
</comment>
<dbReference type="AlphaFoldDB" id="A0A811KVE8"/>
<gene>
    <name evidence="7" type="ORF">BOKJ2_LOCUS8052</name>
</gene>
<evidence type="ECO:0000259" key="6">
    <source>
        <dbReference type="Pfam" id="PF00135"/>
    </source>
</evidence>
<proteinExistence type="inferred from homology"/>
<dbReference type="InterPro" id="IPR019826">
    <property type="entry name" value="Carboxylesterase_B_AS"/>
</dbReference>
<evidence type="ECO:0000256" key="5">
    <source>
        <dbReference type="RuleBase" id="RU361235"/>
    </source>
</evidence>
<evidence type="ECO:0000256" key="4">
    <source>
        <dbReference type="ARBA" id="ARBA00022801"/>
    </source>
</evidence>
<dbReference type="SUPFAM" id="SSF53474">
    <property type="entry name" value="alpha/beta-Hydrolases"/>
    <property type="match status" value="1"/>
</dbReference>
<dbReference type="InterPro" id="IPR002018">
    <property type="entry name" value="CarbesteraseB"/>
</dbReference>
<dbReference type="EMBL" id="CAJFCW020000004">
    <property type="protein sequence ID" value="CAG9111927.1"/>
    <property type="molecule type" value="Genomic_DNA"/>
</dbReference>
<dbReference type="Gene3D" id="3.40.50.1820">
    <property type="entry name" value="alpha/beta hydrolase"/>
    <property type="match status" value="1"/>
</dbReference>
<reference evidence="7" key="1">
    <citation type="submission" date="2020-09" db="EMBL/GenBank/DDBJ databases">
        <authorList>
            <person name="Kikuchi T."/>
        </authorList>
    </citation>
    <scope>NUCLEOTIDE SEQUENCE</scope>
    <source>
        <strain evidence="7">SH1</strain>
    </source>
</reference>
<dbReference type="InterPro" id="IPR029058">
    <property type="entry name" value="AB_hydrolase_fold"/>
</dbReference>
<dbReference type="PROSITE" id="PS01173">
    <property type="entry name" value="LIPASE_GDXG_HIS"/>
    <property type="match status" value="1"/>
</dbReference>
<accession>A0A811KVE8</accession>
<feature type="domain" description="Carboxylesterase type B" evidence="6">
    <location>
        <begin position="19"/>
        <end position="538"/>
    </location>
</feature>
<dbReference type="EMBL" id="CAJFDH010000004">
    <property type="protein sequence ID" value="CAD5218842.1"/>
    <property type="molecule type" value="Genomic_DNA"/>
</dbReference>
<evidence type="ECO:0000256" key="1">
    <source>
        <dbReference type="ARBA" id="ARBA00005964"/>
    </source>
</evidence>
<keyword evidence="4 5" id="KW-0378">Hydrolase</keyword>
<evidence type="ECO:0000256" key="2">
    <source>
        <dbReference type="ARBA" id="ARBA00010515"/>
    </source>
</evidence>
<keyword evidence="3" id="KW-0719">Serine esterase</keyword>
<dbReference type="InterPro" id="IPR019819">
    <property type="entry name" value="Carboxylesterase_B_CS"/>
</dbReference>
<protein>
    <recommendedName>
        <fullName evidence="5">Carboxylic ester hydrolase</fullName>
        <ecNumber evidence="5">3.1.1.-</ecNumber>
    </recommendedName>
</protein>
<dbReference type="InterPro" id="IPR002168">
    <property type="entry name" value="Lipase_GDXG_HIS_AS"/>
</dbReference>
<dbReference type="PROSITE" id="PS00941">
    <property type="entry name" value="CARBOXYLESTERASE_B_2"/>
    <property type="match status" value="1"/>
</dbReference>
<dbReference type="PROSITE" id="PS00122">
    <property type="entry name" value="CARBOXYLESTERASE_B_1"/>
    <property type="match status" value="1"/>
</dbReference>
<dbReference type="Proteomes" id="UP000614601">
    <property type="component" value="Unassembled WGS sequence"/>
</dbReference>
<organism evidence="7 8">
    <name type="scientific">Bursaphelenchus okinawaensis</name>
    <dbReference type="NCBI Taxonomy" id="465554"/>
    <lineage>
        <taxon>Eukaryota</taxon>
        <taxon>Metazoa</taxon>
        <taxon>Ecdysozoa</taxon>
        <taxon>Nematoda</taxon>
        <taxon>Chromadorea</taxon>
        <taxon>Rhabditida</taxon>
        <taxon>Tylenchina</taxon>
        <taxon>Tylenchomorpha</taxon>
        <taxon>Aphelenchoidea</taxon>
        <taxon>Aphelenchoididae</taxon>
        <taxon>Bursaphelenchus</taxon>
    </lineage>
</organism>
<keyword evidence="8" id="KW-1185">Reference proteome</keyword>
<comment type="similarity">
    <text evidence="1 5">Belongs to the type-B carboxylesterase/lipase family.</text>
</comment>
<dbReference type="Proteomes" id="UP000783686">
    <property type="component" value="Unassembled WGS sequence"/>
</dbReference>
<dbReference type="GO" id="GO:0052689">
    <property type="term" value="F:carboxylic ester hydrolase activity"/>
    <property type="evidence" value="ECO:0007669"/>
    <property type="project" value="UniProtKB-KW"/>
</dbReference>
<name>A0A811KVE8_9BILA</name>
<comment type="similarity">
    <text evidence="2">Belongs to the 'GDXG' lipolytic enzyme family.</text>
</comment>
<evidence type="ECO:0000313" key="7">
    <source>
        <dbReference type="EMBL" id="CAD5218842.1"/>
    </source>
</evidence>
<sequence length="553" mass="63534">MGNILSYFYSDFQTEKTDELKINDGLIQGLTYTYNDGYVGSAYMSVPYAKPPVGELRFKKPEASEPWEGIKDCTKLPPRCPHQDMLHEKLTGNISKSEDCLYLNVFLPGTVKRGRDLPVMVYIHGGAFVVHSSSHVGDSNVVKYLCSKEVIVVTLNYRIGIFGFITTSSPSCPGNNAFWDMHKALQWVQDNIHHFGGDKSNVTIFGQSAGGAAVDFLALSPHTQNLFKRYIGMAGTAYSTHSRQTSDRLRVEWIHYAEKVLGFEYDAEDTKEEVDDKLLEFLRSQPSDKMEMSMMPDKRLTINKDGRVRVAPVVDGDFFPKDFKDLRKNVPKKQILLGVTQWEGLLFMLLKPSYIQFARELMLSTLLRYDLPDSADEYVQKAVDSFIDLEQPENSLEHKQQICKVISDVMYNTNMRYLAEESIKNGHEVYMYTFEYCRSNVGGLLGYLFPFRGATHTIELAYLFGRCITSTHFTPSPQDLKVLDRFTNYFTNFAKYGNPNGASEEVWLPITEDELERNMVIKEETDEMQDKFGEGRFKKWRRIWPNIWEMKMV</sequence>
<evidence type="ECO:0000313" key="8">
    <source>
        <dbReference type="Proteomes" id="UP000614601"/>
    </source>
</evidence>
<dbReference type="EC" id="3.1.1.-" evidence="5"/>
<evidence type="ECO:0000256" key="3">
    <source>
        <dbReference type="ARBA" id="ARBA00022487"/>
    </source>
</evidence>
<dbReference type="OrthoDB" id="3200163at2759"/>
<dbReference type="PANTHER" id="PTHR44590:SF3">
    <property type="entry name" value="CARBOXYLESTERASE TYPE B DOMAIN-CONTAINING PROTEIN"/>
    <property type="match status" value="1"/>
</dbReference>